<name>A0A3M7PEG2_BRAPC</name>
<keyword evidence="1" id="KW-0175">Coiled coil</keyword>
<keyword evidence="3" id="KW-1185">Reference proteome</keyword>
<accession>A0A3M7PEG2</accession>
<evidence type="ECO:0000256" key="1">
    <source>
        <dbReference type="SAM" id="Coils"/>
    </source>
</evidence>
<feature type="non-terminal residue" evidence="2">
    <location>
        <position position="1"/>
    </location>
</feature>
<proteinExistence type="predicted"/>
<dbReference type="Proteomes" id="UP000276133">
    <property type="component" value="Unassembled WGS sequence"/>
</dbReference>
<dbReference type="EMBL" id="REGN01011383">
    <property type="protein sequence ID" value="RMZ97495.1"/>
    <property type="molecule type" value="Genomic_DNA"/>
</dbReference>
<evidence type="ECO:0000313" key="2">
    <source>
        <dbReference type="EMBL" id="RMZ97495.1"/>
    </source>
</evidence>
<protein>
    <submittedName>
        <fullName evidence="2">Uncharacterized protein</fullName>
    </submittedName>
</protein>
<feature type="coiled-coil region" evidence="1">
    <location>
        <begin position="3"/>
        <end position="44"/>
    </location>
</feature>
<sequence length="91" mass="10886">REKDDAISEINQLKRNLAEVTETYNRTEQRLVQQQKSLTESEEDLNLLKFFKKFKICKFNVDFFFLNFSTKEELTLVSPAHRPLSCSKKRR</sequence>
<organism evidence="2 3">
    <name type="scientific">Brachionus plicatilis</name>
    <name type="common">Marine rotifer</name>
    <name type="synonym">Brachionus muelleri</name>
    <dbReference type="NCBI Taxonomy" id="10195"/>
    <lineage>
        <taxon>Eukaryota</taxon>
        <taxon>Metazoa</taxon>
        <taxon>Spiralia</taxon>
        <taxon>Gnathifera</taxon>
        <taxon>Rotifera</taxon>
        <taxon>Eurotatoria</taxon>
        <taxon>Monogononta</taxon>
        <taxon>Pseudotrocha</taxon>
        <taxon>Ploima</taxon>
        <taxon>Brachionidae</taxon>
        <taxon>Brachionus</taxon>
    </lineage>
</organism>
<evidence type="ECO:0000313" key="3">
    <source>
        <dbReference type="Proteomes" id="UP000276133"/>
    </source>
</evidence>
<dbReference type="AlphaFoldDB" id="A0A3M7PEG2"/>
<gene>
    <name evidence="2" type="ORF">BpHYR1_026604</name>
</gene>
<reference evidence="2 3" key="1">
    <citation type="journal article" date="2018" name="Sci. Rep.">
        <title>Genomic signatures of local adaptation to the degree of environmental predictability in rotifers.</title>
        <authorList>
            <person name="Franch-Gras L."/>
            <person name="Hahn C."/>
            <person name="Garcia-Roger E.M."/>
            <person name="Carmona M.J."/>
            <person name="Serra M."/>
            <person name="Gomez A."/>
        </authorList>
    </citation>
    <scope>NUCLEOTIDE SEQUENCE [LARGE SCALE GENOMIC DNA]</scope>
    <source>
        <strain evidence="2">HYR1</strain>
    </source>
</reference>
<comment type="caution">
    <text evidence="2">The sequence shown here is derived from an EMBL/GenBank/DDBJ whole genome shotgun (WGS) entry which is preliminary data.</text>
</comment>